<keyword evidence="2" id="KW-1185">Reference proteome</keyword>
<dbReference type="EMBL" id="CP061800">
    <property type="protein sequence ID" value="QTA87933.1"/>
    <property type="molecule type" value="Genomic_DNA"/>
</dbReference>
<reference evidence="1" key="1">
    <citation type="journal article" date="2021" name="Microb. Physiol.">
        <title>Proteogenomic Insights into the Physiology of Marine, Sulfate-Reducing, Filamentous Desulfonema limicola and Desulfonema magnum.</title>
        <authorList>
            <person name="Schnaars V."/>
            <person name="Wohlbrand L."/>
            <person name="Scheve S."/>
            <person name="Hinrichs C."/>
            <person name="Reinhardt R."/>
            <person name="Rabus R."/>
        </authorList>
    </citation>
    <scope>NUCLEOTIDE SEQUENCE</scope>
    <source>
        <strain evidence="1">4be13</strain>
    </source>
</reference>
<dbReference type="RefSeq" id="WP_207682928.1">
    <property type="nucleotide sequence ID" value="NZ_CP061800.1"/>
</dbReference>
<name>A0A975BMJ7_9BACT</name>
<accession>A0A975BMJ7</accession>
<dbReference type="AlphaFoldDB" id="A0A975BMJ7"/>
<evidence type="ECO:0000313" key="2">
    <source>
        <dbReference type="Proteomes" id="UP000663722"/>
    </source>
</evidence>
<proteinExistence type="predicted"/>
<organism evidence="1 2">
    <name type="scientific">Desulfonema magnum</name>
    <dbReference type="NCBI Taxonomy" id="45655"/>
    <lineage>
        <taxon>Bacteria</taxon>
        <taxon>Pseudomonadati</taxon>
        <taxon>Thermodesulfobacteriota</taxon>
        <taxon>Desulfobacteria</taxon>
        <taxon>Desulfobacterales</taxon>
        <taxon>Desulfococcaceae</taxon>
        <taxon>Desulfonema</taxon>
    </lineage>
</organism>
<protein>
    <submittedName>
        <fullName evidence="1">Uncharacterized protein</fullName>
    </submittedName>
</protein>
<dbReference type="Proteomes" id="UP000663722">
    <property type="component" value="Chromosome"/>
</dbReference>
<dbReference type="KEGG" id="dmm:dnm_039720"/>
<gene>
    <name evidence="1" type="ORF">dnm_039720</name>
</gene>
<evidence type="ECO:0000313" key="1">
    <source>
        <dbReference type="EMBL" id="QTA87933.1"/>
    </source>
</evidence>
<sequence length="98" mass="10849">MASGVVSCCQDVFSKNNSTRGARRFLKNPNPLFCNAIRKDFEQVRQNLLKNDAIKLLLNVEMHLEGYKHAAPTGLLRMGLPKVYKHAAPTGLLGIGIK</sequence>